<reference evidence="1 2" key="1">
    <citation type="submission" date="2020-08" db="EMBL/GenBank/DDBJ databases">
        <title>Cohnella phylogeny.</title>
        <authorList>
            <person name="Dunlap C."/>
        </authorList>
    </citation>
    <scope>NUCLEOTIDE SEQUENCE [LARGE SCALE GENOMIC DNA]</scope>
    <source>
        <strain evidence="1 2">DSM 28246</strain>
    </source>
</reference>
<keyword evidence="2" id="KW-1185">Reference proteome</keyword>
<evidence type="ECO:0000313" key="2">
    <source>
        <dbReference type="Proteomes" id="UP000547209"/>
    </source>
</evidence>
<dbReference type="EMBL" id="JACJVP010000055">
    <property type="protein sequence ID" value="MBB6674792.1"/>
    <property type="molecule type" value="Genomic_DNA"/>
</dbReference>
<accession>A0A7X0RW58</accession>
<organism evidence="1 2">
    <name type="scientific">Cohnella nanjingensis</name>
    <dbReference type="NCBI Taxonomy" id="1387779"/>
    <lineage>
        <taxon>Bacteria</taxon>
        <taxon>Bacillati</taxon>
        <taxon>Bacillota</taxon>
        <taxon>Bacilli</taxon>
        <taxon>Bacillales</taxon>
        <taxon>Paenibacillaceae</taxon>
        <taxon>Cohnella</taxon>
    </lineage>
</organism>
<dbReference type="Proteomes" id="UP000547209">
    <property type="component" value="Unassembled WGS sequence"/>
</dbReference>
<proteinExistence type="predicted"/>
<dbReference type="RefSeq" id="WP_185672654.1">
    <property type="nucleotide sequence ID" value="NZ_JACJVP010000055.1"/>
</dbReference>
<evidence type="ECO:0008006" key="3">
    <source>
        <dbReference type="Google" id="ProtNLM"/>
    </source>
</evidence>
<dbReference type="AlphaFoldDB" id="A0A7X0RW58"/>
<protein>
    <recommendedName>
        <fullName evidence="3">DUF5348 domain-containing protein</fullName>
    </recommendedName>
</protein>
<evidence type="ECO:0000313" key="1">
    <source>
        <dbReference type="EMBL" id="MBB6674792.1"/>
    </source>
</evidence>
<sequence>MKRQKTVIEGRVAYDVENDEWVMYIEDGFVYMGDLYAAVNRRLAAAGEPPLVAGDELEVKLRRAGTG</sequence>
<gene>
    <name evidence="1" type="ORF">H7C19_29345</name>
</gene>
<comment type="caution">
    <text evidence="1">The sequence shown here is derived from an EMBL/GenBank/DDBJ whole genome shotgun (WGS) entry which is preliminary data.</text>
</comment>
<name>A0A7X0RW58_9BACL</name>